<keyword evidence="1" id="KW-1185">Reference proteome</keyword>
<dbReference type="Proteomes" id="UP000504634">
    <property type="component" value="Unplaced"/>
</dbReference>
<sequence length="509" mass="53147">MSADFQSNQGALSDGDAKAEDEGLAKLDAFSAAAFDDKGGAASGSLDSSAHGDSSDINIDAVFGVDESSASAADGGAPSAAEIDAAPRANAGEEYDANLGADYAAMEGVASGNAGTPRAYAGIGSDFSSDADHDDFEEAGSVMFADTPPAAYEDVVSSPHLGANSKALGAVRKTPSLAFDDLSSGFDMGTHCSTFDDIDIDANEDGAFGVNINLASNANEIAASAALANAPYYNDDNGAFEDAAANAAGSNGVDPDSAANDSFCESLMETASRLALILRDAFFERIANNSSDVGNNGAAANDGNADGVRTVNAAQLDEGNAATDMDEGEMLGAVGPPPDQPAQVPAIFGSSPAGAVLCFQLCHMLAQANYRGPEMFRVLFEAQLDDITKLSLNKLQAHVAECQQFLQYMEDEYKEVSTRLVVKYHEQLAAISIGFGLQPGQVPTEPEQARVYHNQYARIVSHLCDDLAIILDFYNIDDIDEVTGTADFINDLKKTMEQQMVTLLNLYSN</sequence>
<organism evidence="1 2">
    <name type="scientific">Drosophila lebanonensis</name>
    <name type="common">Fruit fly</name>
    <name type="synonym">Scaptodrosophila lebanonensis</name>
    <dbReference type="NCBI Taxonomy" id="7225"/>
    <lineage>
        <taxon>Eukaryota</taxon>
        <taxon>Metazoa</taxon>
        <taxon>Ecdysozoa</taxon>
        <taxon>Arthropoda</taxon>
        <taxon>Hexapoda</taxon>
        <taxon>Insecta</taxon>
        <taxon>Pterygota</taxon>
        <taxon>Neoptera</taxon>
        <taxon>Endopterygota</taxon>
        <taxon>Diptera</taxon>
        <taxon>Brachycera</taxon>
        <taxon>Muscomorpha</taxon>
        <taxon>Ephydroidea</taxon>
        <taxon>Drosophilidae</taxon>
        <taxon>Scaptodrosophila</taxon>
    </lineage>
</organism>
<evidence type="ECO:0000313" key="1">
    <source>
        <dbReference type="Proteomes" id="UP000504634"/>
    </source>
</evidence>
<dbReference type="GeneID" id="115627923"/>
<evidence type="ECO:0000313" key="2">
    <source>
        <dbReference type="RefSeq" id="XP_030379677.1"/>
    </source>
</evidence>
<proteinExistence type="predicted"/>
<name>A0A6J2TXP6_DROLE</name>
<reference evidence="2" key="1">
    <citation type="submission" date="2025-08" db="UniProtKB">
        <authorList>
            <consortium name="RefSeq"/>
        </authorList>
    </citation>
    <scope>IDENTIFICATION</scope>
    <source>
        <strain evidence="2">11010-0011.00</strain>
        <tissue evidence="2">Whole body</tissue>
    </source>
</reference>
<accession>A0A6J2TXP6</accession>
<dbReference type="RefSeq" id="XP_030379677.1">
    <property type="nucleotide sequence ID" value="XM_030523817.1"/>
</dbReference>
<protein>
    <submittedName>
        <fullName evidence="2">Uncharacterized protein LOC115627923</fullName>
    </submittedName>
</protein>
<gene>
    <name evidence="2" type="primary">LOC115627923</name>
</gene>
<dbReference type="AlphaFoldDB" id="A0A6J2TXP6"/>